<keyword evidence="2" id="KW-1185">Reference proteome</keyword>
<dbReference type="EMBL" id="CAIJDO010000128">
    <property type="protein sequence ID" value="CAD0004359.1"/>
    <property type="molecule type" value="Genomic_DNA"/>
</dbReference>
<dbReference type="Proteomes" id="UP000556700">
    <property type="component" value="Unassembled WGS sequence"/>
</dbReference>
<name>A0A6V6YYF6_9FLAO</name>
<sequence>METKEYKKLVKSTAEAKTALHILMQNPKENLEDGISELIEKLKNPKLHVLLDRYPDLLQEYDLEELLSGDLEITDTKIQDVRTAGLLSCLQLLMHFCYDLKENPNPADKQFDSLRYILNSITCSQFVQELLFIVITVVGADYYQKFQQRIENLDFDLESAIALENDPELKQHIHLSCPEIAIHNSRVYGTQGTGSLCSPGS</sequence>
<comment type="caution">
    <text evidence="1">The sequence shown here is derived from an EMBL/GenBank/DDBJ whole genome shotgun (WGS) entry which is preliminary data.</text>
</comment>
<reference evidence="1 2" key="1">
    <citation type="submission" date="2020-06" db="EMBL/GenBank/DDBJ databases">
        <authorList>
            <person name="Criscuolo A."/>
        </authorList>
    </citation>
    <scope>NUCLEOTIDE SEQUENCE [LARGE SCALE GENOMIC DNA]</scope>
    <source>
        <strain evidence="2">CIP 110025</strain>
    </source>
</reference>
<dbReference type="RefSeq" id="WP_031453670.1">
    <property type="nucleotide sequence ID" value="NZ_CAIJDO010000128.1"/>
</dbReference>
<protein>
    <submittedName>
        <fullName evidence="1">Uncharacterized protein</fullName>
    </submittedName>
</protein>
<gene>
    <name evidence="1" type="ORF">FLACHUCJ7_01830</name>
</gene>
<organism evidence="1 2">
    <name type="scientific">Flavobacterium chungangense</name>
    <dbReference type="NCBI Taxonomy" id="554283"/>
    <lineage>
        <taxon>Bacteria</taxon>
        <taxon>Pseudomonadati</taxon>
        <taxon>Bacteroidota</taxon>
        <taxon>Flavobacteriia</taxon>
        <taxon>Flavobacteriales</taxon>
        <taxon>Flavobacteriaceae</taxon>
        <taxon>Flavobacterium</taxon>
    </lineage>
</organism>
<proteinExistence type="predicted"/>
<dbReference type="AlphaFoldDB" id="A0A6V6YYF6"/>
<accession>A0A6V6YYF6</accession>
<evidence type="ECO:0000313" key="1">
    <source>
        <dbReference type="EMBL" id="CAD0004359.1"/>
    </source>
</evidence>
<evidence type="ECO:0000313" key="2">
    <source>
        <dbReference type="Proteomes" id="UP000556700"/>
    </source>
</evidence>